<evidence type="ECO:0000313" key="3">
    <source>
        <dbReference type="Proteomes" id="UP000031978"/>
    </source>
</evidence>
<proteinExistence type="predicted"/>
<dbReference type="AlphaFoldDB" id="A0AB34QVN5"/>
<dbReference type="Proteomes" id="UP000031978">
    <property type="component" value="Unassembled WGS sequence"/>
</dbReference>
<dbReference type="EMBL" id="JXCL01000013">
    <property type="protein sequence ID" value="KIL20573.1"/>
    <property type="molecule type" value="Genomic_DNA"/>
</dbReference>
<dbReference type="RefSeq" id="WP_260862355.1">
    <property type="nucleotide sequence ID" value="NZ_JAUCEO010000003.1"/>
</dbReference>
<comment type="caution">
    <text evidence="2">The sequence shown here is derived from an EMBL/GenBank/DDBJ whole genome shotgun (WGS) entry which is preliminary data.</text>
</comment>
<protein>
    <submittedName>
        <fullName evidence="2">Uncharacterized protein</fullName>
    </submittedName>
</protein>
<accession>A0AB34QVN5</accession>
<organism evidence="2 3">
    <name type="scientific">Bacillus pumilus</name>
    <name type="common">Bacillus mesentericus</name>
    <dbReference type="NCBI Taxonomy" id="1408"/>
    <lineage>
        <taxon>Bacteria</taxon>
        <taxon>Bacillati</taxon>
        <taxon>Bacillota</taxon>
        <taxon>Bacilli</taxon>
        <taxon>Bacillales</taxon>
        <taxon>Bacillaceae</taxon>
        <taxon>Bacillus</taxon>
    </lineage>
</organism>
<feature type="region of interest" description="Disordered" evidence="1">
    <location>
        <begin position="21"/>
        <end position="40"/>
    </location>
</feature>
<reference evidence="2 3" key="1">
    <citation type="submission" date="2014-12" db="EMBL/GenBank/DDBJ databases">
        <title>Draft Genome Sequences of Five Spore-Forming Food Isolates of Bacillus pumilus.</title>
        <authorList>
            <person name="de Jong A."/>
            <person name="van Heel A.J."/>
            <person name="Montalban-Lopez M."/>
            <person name="Krawczyk A.O."/>
            <person name="Berendsen E.M."/>
            <person name="Wells-Bennik M."/>
            <person name="Kuipers O.P."/>
        </authorList>
    </citation>
    <scope>NUCLEOTIDE SEQUENCE [LARGE SCALE GENOMIC DNA]</scope>
    <source>
        <strain evidence="2 3">B4127</strain>
    </source>
</reference>
<evidence type="ECO:0000313" key="2">
    <source>
        <dbReference type="EMBL" id="KIL20573.1"/>
    </source>
</evidence>
<sequence length="40" mass="4694">MREEARSGFGDCLLTANKKSNERTDLPLLYNHHQTMQTMR</sequence>
<name>A0AB34QVN5_BACPU</name>
<evidence type="ECO:0000256" key="1">
    <source>
        <dbReference type="SAM" id="MobiDB-lite"/>
    </source>
</evidence>
<gene>
    <name evidence="2" type="ORF">B4127_2856</name>
</gene>